<dbReference type="PANTHER" id="PTHR47447">
    <property type="entry name" value="OS03G0856100 PROTEIN"/>
    <property type="match status" value="1"/>
</dbReference>
<reference evidence="8 9" key="1">
    <citation type="journal article" date="2011" name="PLoS Pathog.">
        <title>Endophytic Life Strategies Decoded by Genome and Transcriptome Analyses of the Mutualistic Root Symbiont Piriformospora indica.</title>
        <authorList>
            <person name="Zuccaro A."/>
            <person name="Lahrmann U."/>
            <person name="Guldener U."/>
            <person name="Langen G."/>
            <person name="Pfiffi S."/>
            <person name="Biedenkopf D."/>
            <person name="Wong P."/>
            <person name="Samans B."/>
            <person name="Grimm C."/>
            <person name="Basiewicz M."/>
            <person name="Murat C."/>
            <person name="Martin F."/>
            <person name="Kogel K.H."/>
        </authorList>
    </citation>
    <scope>NUCLEOTIDE SEQUENCE [LARGE SCALE GENOMIC DNA]</scope>
    <source>
        <strain evidence="8 9">DSM 11827</strain>
    </source>
</reference>
<gene>
    <name evidence="8" type="ORF">PIIN_07773</name>
</gene>
<evidence type="ECO:0000256" key="6">
    <source>
        <dbReference type="PROSITE-ProRule" id="PRU00708"/>
    </source>
</evidence>
<dbReference type="InterPro" id="IPR019734">
    <property type="entry name" value="TPR_rpt"/>
</dbReference>
<feature type="compositionally biased region" description="Polar residues" evidence="7">
    <location>
        <begin position="173"/>
        <end position="182"/>
    </location>
</feature>
<evidence type="ECO:0000256" key="3">
    <source>
        <dbReference type="ARBA" id="ARBA00044493"/>
    </source>
</evidence>
<accession>G4TR76</accession>
<evidence type="ECO:0000256" key="2">
    <source>
        <dbReference type="ARBA" id="ARBA00022737"/>
    </source>
</evidence>
<dbReference type="PANTHER" id="PTHR47447:SF17">
    <property type="entry name" value="OS12G0638900 PROTEIN"/>
    <property type="match status" value="1"/>
</dbReference>
<dbReference type="eggNOG" id="KOG4197">
    <property type="taxonomic scope" value="Eukaryota"/>
</dbReference>
<feature type="repeat" description="TPR" evidence="5">
    <location>
        <begin position="703"/>
        <end position="736"/>
    </location>
</feature>
<comment type="function">
    <text evidence="3">Regulates mitochondrial small subunit maturation by controlling 15S rRNA 5'-end processing. Localizes to the 5' precursor of the 15S rRNA in a position that is subsequently occupied by mS47 in the mature yeast mtSSU. Uses structure and sequence-specific RNA recognition, binding to a single-stranded region of the precursor and specifically recognizing bases -6 to -1. The exchange of Ccm1 for mS47 is coupled to the irreversible removal of precursor rRNA that is accompanied by conformational changes of the mitoribosomal proteins uS5m and mS26. These conformational changes signal completion of 5'-end rRNA processing through protection of the mature 5'-end of the 15S rRNA and stabilization of mS47. The removal of the 5' precursor together with the dissociation of Ccm1 may be catalyzed by the 5'-3' exoribonuclease Pet127. Involved in the specific removal of group I introns in mitochondrial encoded transcripts.</text>
</comment>
<feature type="repeat" description="PPR" evidence="6">
    <location>
        <begin position="1399"/>
        <end position="1433"/>
    </location>
</feature>
<keyword evidence="2" id="KW-0677">Repeat</keyword>
<dbReference type="EMBL" id="CAFZ01000255">
    <property type="protein sequence ID" value="CCA73819.1"/>
    <property type="molecule type" value="Genomic_DNA"/>
</dbReference>
<evidence type="ECO:0000256" key="1">
    <source>
        <dbReference type="ARBA" id="ARBA00006192"/>
    </source>
</evidence>
<dbReference type="Gene3D" id="1.25.40.10">
    <property type="entry name" value="Tetratricopeptide repeat domain"/>
    <property type="match status" value="3"/>
</dbReference>
<feature type="region of interest" description="Disordered" evidence="7">
    <location>
        <begin position="154"/>
        <end position="190"/>
    </location>
</feature>
<dbReference type="OrthoDB" id="411857at2759"/>
<dbReference type="InterPro" id="IPR002885">
    <property type="entry name" value="PPR_rpt"/>
</dbReference>
<dbReference type="NCBIfam" id="TIGR00756">
    <property type="entry name" value="PPR"/>
    <property type="match status" value="3"/>
</dbReference>
<dbReference type="PROSITE" id="PS51375">
    <property type="entry name" value="PPR"/>
    <property type="match status" value="2"/>
</dbReference>
<sequence length="1757" mass="193973">MIPKAATTLFHFTTARVAAAVQTGTQTITPSLINAFQHQPQQQLANAASNATTSLGWSAGASGATSSASSNAASAKFNAGGRFYNAYQQATQDPSFAAQDDEERRKRKQLARRASTARPLHQKHHQLIRRNPNNALISIPPSRLVQARLLQTKSYPGPHYRPQRRDSEETVVDNATSRSSSRALVRSPKAGHLQRYYATSATDSPSSLSAEGVETALDLRESGSSAGSLVDEHAEQAMGMSQSDAELYEGSVAENNEALFEMIEQDAAATLAESATDPSSPQSVLPPTKQARDVRQGGQFRHPSLQAIYELARGRSQAEMAGEWTSQKADSAVKQLERHIQTLRKDGVSDSTTWSYVLWAVIVLRRPMESLHRAIGLYNDLLSGSFVQVKTPKPNSLQGLEESTDAGVIIPSEAVVGLLIRSLAVRDEEVYIILNHLYRFEEMHSSVSVDEQGQREDVHVSPAQVDKMQQLEQENNLAPAMALLNATLQQDTPRSLGITTYNLLLVAARHHAIIQMSKAQQGEEVKVDAVGGVSSAITVYAHMEKSGCLPNARTFQLLLDIYSLSKDLEGAQEVWNEFRSACARGGIEWIADAEKANMPNRQRSQFLPSWSKKARVLQPHEPLSPPAVRSLIGVWTQMIQAHFRCGDAVGALAILEKMMDSTSFAPAASTSTKTASATESAAADSDLVTSITLTPVDVPPPSARTYHEVVKSFMDMGDTATAIAWFKRLLEQTPSAHLDKNHQAPQLAIVHQWDPIHVPPRPSRTLWDSMLQHLYDRGLVREMEDLTDYANVLAVEYYKRNLLPQVAQKWQKILAKTSNAEASKATEEKRKLSPAQRAEVMALIRQAYGRHHVHYDLRERQLWGTIWRSCVAGLEASKLEPTEAQRRLDWTQTRLIDKLFQEEKLDEFVAKYLDPASDASSSPLTPDEAAWFLACFQPHPRSLIDTAGRALRNRGWHAVGMYINQNRLDDAIMLASRLYTKERQQVVAHETGSVDPKELEELGDEPPVEALTALSNLCTLVSGLLERLWVYGSETKQFPSLNGLLSMLRLVDAAGILPPMRAAWYLSNAFLSYRDDPALKSLTRHDWTNLAKTFSATAMSVHYEDNRPQPNPELAWQLVSFLQILHSNGGTLRNLGKNNVYRIYRILQYHLGQAKVDELLQSLGPGFVDINEHLPLYVKKSGVIDVPPDQVPEASAAVQATVDEVRGVTNGKLDMISNSVIGDGQPLAKRSTYPLVISPAQSNYINEGSRSNPAYINGVGGNIPPEVAYERLLAGYKLGDVPAPESIARLIVTLGHSKAKDKVIVCYQIGNEILSTLENNKSWQASAWFALEDAMITALSHCGDIKAASIHRSRLVAQGSAPSANSYGALIANIKDTTDNASVATELFEESRRLGVEPTGYLYNTIISRLAKARKADYAMVLFQAMKTAGLAPTEVTYGAVIAGCARIGDVATAETLFEEMTTLPAYKARIPPFNTMMQLYTHVKPNRERALYYYHLMEQMGVQPTAYTYKLMLDIYGKIEPVDIRKMEEIIDLMKQRGIEITGNHYASIIITHGCSTSNLEAAKGVFDGLRGANRQVTSTLFPVNKRGRSTRVTLPDVIAYEAILAVFLSHHRIDLMQQYFEQMINVDKVRPTAYINNILIKGYASIGNMEAAREVFESMRDPAAGAAAPNNHAPHMTHDGPQLVNGSVVGNVNDPVFREPSSWEAMVRAELSVGDRNRANALLERMKARFYPAAITAKIEGILWEPPQPLIPPRS</sequence>
<dbReference type="InterPro" id="IPR011990">
    <property type="entry name" value="TPR-like_helical_dom_sf"/>
</dbReference>
<name>G4TR76_SERID</name>
<evidence type="ECO:0000256" key="7">
    <source>
        <dbReference type="SAM" id="MobiDB-lite"/>
    </source>
</evidence>
<dbReference type="Pfam" id="PF13041">
    <property type="entry name" value="PPR_2"/>
    <property type="match status" value="1"/>
</dbReference>
<evidence type="ECO:0000313" key="8">
    <source>
        <dbReference type="EMBL" id="CCA73819.1"/>
    </source>
</evidence>
<protein>
    <recommendedName>
        <fullName evidence="10">Pentacotripeptide-repeat region of PRORP domain-containing protein</fullName>
    </recommendedName>
</protein>
<organism evidence="8 9">
    <name type="scientific">Serendipita indica (strain DSM 11827)</name>
    <name type="common">Root endophyte fungus</name>
    <name type="synonym">Piriformospora indica</name>
    <dbReference type="NCBI Taxonomy" id="1109443"/>
    <lineage>
        <taxon>Eukaryota</taxon>
        <taxon>Fungi</taxon>
        <taxon>Dikarya</taxon>
        <taxon>Basidiomycota</taxon>
        <taxon>Agaricomycotina</taxon>
        <taxon>Agaricomycetes</taxon>
        <taxon>Sebacinales</taxon>
        <taxon>Serendipitaceae</taxon>
        <taxon>Serendipita</taxon>
    </lineage>
</organism>
<comment type="caution">
    <text evidence="8">The sequence shown here is derived from an EMBL/GenBank/DDBJ whole genome shotgun (WGS) entry which is preliminary data.</text>
</comment>
<keyword evidence="5" id="KW-0802">TPR repeat</keyword>
<comment type="similarity">
    <text evidence="1">Belongs to the CCM1 family.</text>
</comment>
<proteinExistence type="inferred from homology"/>
<evidence type="ECO:0000313" key="9">
    <source>
        <dbReference type="Proteomes" id="UP000007148"/>
    </source>
</evidence>
<feature type="repeat" description="PPR" evidence="6">
    <location>
        <begin position="1434"/>
        <end position="1464"/>
    </location>
</feature>
<dbReference type="HOGENOM" id="CLU_002074_1_0_1"/>
<evidence type="ECO:0008006" key="10">
    <source>
        <dbReference type="Google" id="ProtNLM"/>
    </source>
</evidence>
<dbReference type="Proteomes" id="UP000007148">
    <property type="component" value="Unassembled WGS sequence"/>
</dbReference>
<dbReference type="Pfam" id="PF13812">
    <property type="entry name" value="PPR_3"/>
    <property type="match status" value="1"/>
</dbReference>
<keyword evidence="9" id="KW-1185">Reference proteome</keyword>
<comment type="subunit">
    <text evidence="4">Binds to mitochondrial small subunit 15S rRNA.</text>
</comment>
<dbReference type="Pfam" id="PF01535">
    <property type="entry name" value="PPR"/>
    <property type="match status" value="2"/>
</dbReference>
<evidence type="ECO:0000256" key="4">
    <source>
        <dbReference type="ARBA" id="ARBA00044511"/>
    </source>
</evidence>
<dbReference type="STRING" id="1109443.G4TR76"/>
<dbReference type="InParanoid" id="G4TR76"/>
<dbReference type="PROSITE" id="PS50005">
    <property type="entry name" value="TPR"/>
    <property type="match status" value="1"/>
</dbReference>
<feature type="region of interest" description="Disordered" evidence="7">
    <location>
        <begin position="93"/>
        <end position="135"/>
    </location>
</feature>
<evidence type="ECO:0000256" key="5">
    <source>
        <dbReference type="PROSITE-ProRule" id="PRU00339"/>
    </source>
</evidence>